<dbReference type="Gene3D" id="3.30.310.50">
    <property type="entry name" value="Alpha-D-phosphohexomutase, C-terminal domain"/>
    <property type="match status" value="1"/>
</dbReference>
<dbReference type="InterPro" id="IPR050060">
    <property type="entry name" value="Phosphoglucosamine_mutase"/>
</dbReference>
<evidence type="ECO:0000256" key="7">
    <source>
        <dbReference type="RuleBase" id="RU004326"/>
    </source>
</evidence>
<dbReference type="PANTHER" id="PTHR42946">
    <property type="entry name" value="PHOSPHOHEXOSE MUTASE"/>
    <property type="match status" value="1"/>
</dbReference>
<accession>A0A318SXP5</accession>
<feature type="domain" description="Alpha-D-phosphohexomutase alpha/beta/alpha" evidence="9">
    <location>
        <begin position="154"/>
        <end position="250"/>
    </location>
</feature>
<protein>
    <submittedName>
        <fullName evidence="11">Phosphomannomutase</fullName>
    </submittedName>
</protein>
<sequence>MSGLKFGTSGLRGLVTELGDEVCGAYTVAFLKHVQKRHAVAHDGVLLVGYDLRSSSPRMAAAGMSAARSFGMRVENCGPLPTPALALRAMILGAPAIMVTGSHIPADRNGLKFYRPDGEIDKADEAGILAFLDSQKPPAANSDVAVSDEALRAYAGRCASLLSPGALAGKRIGVYQHSSVARDLMVEILQGTGAEAIGVGRSDIFVPVDTEALRPEDIIFAEQTCRALKLDALVSTDGDADRPLIADENGNFLRGDMVGLLTARFLEADAVVTPVTSNTSIEQCGFFDRVYRTRVGSPYVIEGMEKALGDGCKRIIGFEANGGVLLGAPAAVDGRVIDALPTRDAMLPILCVLGMAAREGTSLSRLVERLPARHTGSGRLEHVPAEKSGAFLKSLENAQALRAFFADAGTVRDSDRIDGMRVVLTNGDLIHYRSSGNAPELRCYTEAGSRERAAELLVWGLERAARALEHDSKK</sequence>
<evidence type="ECO:0000259" key="9">
    <source>
        <dbReference type="Pfam" id="PF02879"/>
    </source>
</evidence>
<evidence type="ECO:0000256" key="2">
    <source>
        <dbReference type="ARBA" id="ARBA00010231"/>
    </source>
</evidence>
<dbReference type="InterPro" id="IPR016055">
    <property type="entry name" value="A-D-PHexomutase_a/b/a-I/II/III"/>
</dbReference>
<dbReference type="GO" id="GO:0004615">
    <property type="term" value="F:phosphomannomutase activity"/>
    <property type="evidence" value="ECO:0007669"/>
    <property type="project" value="TreeGrafter"/>
</dbReference>
<evidence type="ECO:0000256" key="1">
    <source>
        <dbReference type="ARBA" id="ARBA00001946"/>
    </source>
</evidence>
<dbReference type="InterPro" id="IPR005845">
    <property type="entry name" value="A-D-PHexomutase_a/b/a-II"/>
</dbReference>
<keyword evidence="6" id="KW-0413">Isomerase</keyword>
<evidence type="ECO:0000256" key="5">
    <source>
        <dbReference type="ARBA" id="ARBA00022842"/>
    </source>
</evidence>
<organism evidence="11 12">
    <name type="scientific">Phyllobacterium leguminum</name>
    <dbReference type="NCBI Taxonomy" id="314237"/>
    <lineage>
        <taxon>Bacteria</taxon>
        <taxon>Pseudomonadati</taxon>
        <taxon>Pseudomonadota</taxon>
        <taxon>Alphaproteobacteria</taxon>
        <taxon>Hyphomicrobiales</taxon>
        <taxon>Phyllobacteriaceae</taxon>
        <taxon>Phyllobacterium</taxon>
    </lineage>
</organism>
<evidence type="ECO:0000313" key="12">
    <source>
        <dbReference type="Proteomes" id="UP000247454"/>
    </source>
</evidence>
<feature type="domain" description="Alpha-D-phosphohexomutase alpha/beta/alpha" evidence="8">
    <location>
        <begin position="4"/>
        <end position="134"/>
    </location>
</feature>
<name>A0A318SXP5_9HYPH</name>
<evidence type="ECO:0000256" key="3">
    <source>
        <dbReference type="ARBA" id="ARBA00022553"/>
    </source>
</evidence>
<keyword evidence="3" id="KW-0597">Phosphoprotein</keyword>
<dbReference type="GO" id="GO:0000287">
    <property type="term" value="F:magnesium ion binding"/>
    <property type="evidence" value="ECO:0007669"/>
    <property type="project" value="InterPro"/>
</dbReference>
<comment type="caution">
    <text evidence="11">The sequence shown here is derived from an EMBL/GenBank/DDBJ whole genome shotgun (WGS) entry which is preliminary data.</text>
</comment>
<dbReference type="PROSITE" id="PS00710">
    <property type="entry name" value="PGM_PMM"/>
    <property type="match status" value="1"/>
</dbReference>
<evidence type="ECO:0000256" key="4">
    <source>
        <dbReference type="ARBA" id="ARBA00022723"/>
    </source>
</evidence>
<dbReference type="Pfam" id="PF02878">
    <property type="entry name" value="PGM_PMM_I"/>
    <property type="match status" value="1"/>
</dbReference>
<dbReference type="SUPFAM" id="SSF55957">
    <property type="entry name" value="Phosphoglucomutase, C-terminal domain"/>
    <property type="match status" value="1"/>
</dbReference>
<keyword evidence="12" id="KW-1185">Reference proteome</keyword>
<feature type="domain" description="Alpha-D-phosphohexomutase alpha/beta/alpha" evidence="10">
    <location>
        <begin position="255"/>
        <end position="372"/>
    </location>
</feature>
<dbReference type="Proteomes" id="UP000247454">
    <property type="component" value="Unassembled WGS sequence"/>
</dbReference>
<dbReference type="EMBL" id="QJTF01000020">
    <property type="protein sequence ID" value="PYE86732.1"/>
    <property type="molecule type" value="Genomic_DNA"/>
</dbReference>
<dbReference type="CDD" id="cd03088">
    <property type="entry name" value="ManB"/>
    <property type="match status" value="1"/>
</dbReference>
<dbReference type="Pfam" id="PF02879">
    <property type="entry name" value="PGM_PMM_II"/>
    <property type="match status" value="1"/>
</dbReference>
<dbReference type="GO" id="GO:0005975">
    <property type="term" value="P:carbohydrate metabolic process"/>
    <property type="evidence" value="ECO:0007669"/>
    <property type="project" value="InterPro"/>
</dbReference>
<dbReference type="Gene3D" id="3.40.120.10">
    <property type="entry name" value="Alpha-D-Glucose-1,6-Bisphosphate, subunit A, domain 3"/>
    <property type="match status" value="3"/>
</dbReference>
<dbReference type="SUPFAM" id="SSF53738">
    <property type="entry name" value="Phosphoglucomutase, first 3 domains"/>
    <property type="match status" value="3"/>
</dbReference>
<comment type="similarity">
    <text evidence="2 7">Belongs to the phosphohexose mutase family.</text>
</comment>
<dbReference type="InterPro" id="IPR005846">
    <property type="entry name" value="A-D-PHexomutase_a/b/a-III"/>
</dbReference>
<dbReference type="OrthoDB" id="9803322at2"/>
<dbReference type="InterPro" id="IPR005844">
    <property type="entry name" value="A-D-PHexomutase_a/b/a-I"/>
</dbReference>
<dbReference type="GO" id="GO:0009252">
    <property type="term" value="P:peptidoglycan biosynthetic process"/>
    <property type="evidence" value="ECO:0007669"/>
    <property type="project" value="TreeGrafter"/>
</dbReference>
<evidence type="ECO:0000256" key="6">
    <source>
        <dbReference type="ARBA" id="ARBA00023235"/>
    </source>
</evidence>
<dbReference type="GO" id="GO:0008966">
    <property type="term" value="F:phosphoglucosamine mutase activity"/>
    <property type="evidence" value="ECO:0007669"/>
    <property type="project" value="TreeGrafter"/>
</dbReference>
<gene>
    <name evidence="11" type="ORF">C7477_12024</name>
</gene>
<dbReference type="Pfam" id="PF02880">
    <property type="entry name" value="PGM_PMM_III"/>
    <property type="match status" value="1"/>
</dbReference>
<keyword evidence="4 7" id="KW-0479">Metal-binding</keyword>
<comment type="cofactor">
    <cofactor evidence="1">
        <name>Mg(2+)</name>
        <dbReference type="ChEBI" id="CHEBI:18420"/>
    </cofactor>
</comment>
<evidence type="ECO:0000313" key="11">
    <source>
        <dbReference type="EMBL" id="PYE86732.1"/>
    </source>
</evidence>
<evidence type="ECO:0000259" key="10">
    <source>
        <dbReference type="Pfam" id="PF02880"/>
    </source>
</evidence>
<dbReference type="PANTHER" id="PTHR42946:SF1">
    <property type="entry name" value="PHOSPHOGLUCOMUTASE (ALPHA-D-GLUCOSE-1,6-BISPHOSPHATE-DEPENDENT)"/>
    <property type="match status" value="1"/>
</dbReference>
<evidence type="ECO:0000259" key="8">
    <source>
        <dbReference type="Pfam" id="PF02878"/>
    </source>
</evidence>
<dbReference type="RefSeq" id="WP_110753611.1">
    <property type="nucleotide sequence ID" value="NZ_QJTF01000020.1"/>
</dbReference>
<dbReference type="GO" id="GO:0005829">
    <property type="term" value="C:cytosol"/>
    <property type="evidence" value="ECO:0007669"/>
    <property type="project" value="TreeGrafter"/>
</dbReference>
<dbReference type="InterPro" id="IPR036900">
    <property type="entry name" value="A-D-PHexomutase_C_sf"/>
</dbReference>
<dbReference type="GO" id="GO:0006048">
    <property type="term" value="P:UDP-N-acetylglucosamine biosynthetic process"/>
    <property type="evidence" value="ECO:0007669"/>
    <property type="project" value="TreeGrafter"/>
</dbReference>
<proteinExistence type="inferred from homology"/>
<reference evidence="11 12" key="1">
    <citation type="submission" date="2018-06" db="EMBL/GenBank/DDBJ databases">
        <title>Genomic Encyclopedia of Type Strains, Phase III (KMG-III): the genomes of soil and plant-associated and newly described type strains.</title>
        <authorList>
            <person name="Whitman W."/>
        </authorList>
    </citation>
    <scope>NUCLEOTIDE SEQUENCE [LARGE SCALE GENOMIC DNA]</scope>
    <source>
        <strain evidence="11 12">ORS 1419</strain>
    </source>
</reference>
<dbReference type="AlphaFoldDB" id="A0A318SXP5"/>
<dbReference type="InterPro" id="IPR016066">
    <property type="entry name" value="A-D-PHexomutase_CS"/>
</dbReference>
<keyword evidence="5 7" id="KW-0460">Magnesium</keyword>